<evidence type="ECO:0000313" key="2">
    <source>
        <dbReference type="Proteomes" id="UP000515472"/>
    </source>
</evidence>
<protein>
    <recommendedName>
        <fullName evidence="3">J domain-containing protein</fullName>
    </recommendedName>
</protein>
<dbReference type="Proteomes" id="UP000515472">
    <property type="component" value="Chromosome"/>
</dbReference>
<accession>A0A6S6M577</accession>
<dbReference type="KEGG" id="gbn:GEOBRER4_15410"/>
<dbReference type="SUPFAM" id="SSF46565">
    <property type="entry name" value="Chaperone J-domain"/>
    <property type="match status" value="1"/>
</dbReference>
<dbReference type="Gene3D" id="1.10.287.110">
    <property type="entry name" value="DnaJ domain"/>
    <property type="match status" value="1"/>
</dbReference>
<dbReference type="RefSeq" id="WP_185244923.1">
    <property type="nucleotide sequence ID" value="NZ_AP023213.1"/>
</dbReference>
<keyword evidence="2" id="KW-1185">Reference proteome</keyword>
<dbReference type="AlphaFoldDB" id="A0A6S6M577"/>
<dbReference type="InterPro" id="IPR036869">
    <property type="entry name" value="J_dom_sf"/>
</dbReference>
<sequence>MDLQTACRILGVEENTSTEALDATKKKLLKALHPDKHPPQQAEIFTRMTRDVIEAAQFLEKYVCSHQDRKTKSEKTKTLSPLKLFCLERDLNTQVKANLLLGWAHQ</sequence>
<proteinExistence type="predicted"/>
<organism evidence="1 2">
    <name type="scientific">Citrifermentans bremense</name>
    <dbReference type="NCBI Taxonomy" id="60035"/>
    <lineage>
        <taxon>Bacteria</taxon>
        <taxon>Pseudomonadati</taxon>
        <taxon>Thermodesulfobacteriota</taxon>
        <taxon>Desulfuromonadia</taxon>
        <taxon>Geobacterales</taxon>
        <taxon>Geobacteraceae</taxon>
        <taxon>Citrifermentans</taxon>
    </lineage>
</organism>
<evidence type="ECO:0008006" key="3">
    <source>
        <dbReference type="Google" id="ProtNLM"/>
    </source>
</evidence>
<evidence type="ECO:0000313" key="1">
    <source>
        <dbReference type="EMBL" id="BCG46791.1"/>
    </source>
</evidence>
<dbReference type="EMBL" id="AP023213">
    <property type="protein sequence ID" value="BCG46791.1"/>
    <property type="molecule type" value="Genomic_DNA"/>
</dbReference>
<gene>
    <name evidence="1" type="ORF">GEOBRER4_n1605</name>
</gene>
<reference evidence="1 2" key="1">
    <citation type="submission" date="2020-06" db="EMBL/GenBank/DDBJ databases">
        <title>Interaction of electrochemicaly active bacteria, Geobacter bremensis R4 on different carbon anode.</title>
        <authorList>
            <person name="Meng L."/>
            <person name="Yoshida N."/>
        </authorList>
    </citation>
    <scope>NUCLEOTIDE SEQUENCE [LARGE SCALE GENOMIC DNA]</scope>
    <source>
        <strain evidence="1 2">R4</strain>
    </source>
</reference>
<name>A0A6S6M577_9BACT</name>